<evidence type="ECO:0000313" key="2">
    <source>
        <dbReference type="Proteomes" id="UP000254817"/>
    </source>
</evidence>
<protein>
    <submittedName>
        <fullName evidence="1">ABC transporter ATP-binding protein</fullName>
        <ecNumber evidence="1">3.6.3.-</ecNumber>
    </submittedName>
</protein>
<name>A0A376S8Z4_ECOLX</name>
<reference evidence="1 2" key="1">
    <citation type="submission" date="2018-06" db="EMBL/GenBank/DDBJ databases">
        <authorList>
            <consortium name="Pathogen Informatics"/>
            <person name="Doyle S."/>
        </authorList>
    </citation>
    <scope>NUCLEOTIDE SEQUENCE [LARGE SCALE GENOMIC DNA]</scope>
    <source>
        <strain evidence="1 2">NCTC11112</strain>
    </source>
</reference>
<dbReference type="GO" id="GO:0016787">
    <property type="term" value="F:hydrolase activity"/>
    <property type="evidence" value="ECO:0007669"/>
    <property type="project" value="UniProtKB-KW"/>
</dbReference>
<evidence type="ECO:0000313" key="1">
    <source>
        <dbReference type="EMBL" id="STI46493.1"/>
    </source>
</evidence>
<keyword evidence="1" id="KW-0067">ATP-binding</keyword>
<dbReference type="GO" id="GO:0005524">
    <property type="term" value="F:ATP binding"/>
    <property type="evidence" value="ECO:0007669"/>
    <property type="project" value="UniProtKB-KW"/>
</dbReference>
<sequence length="43" mass="4794">MADRVYVMHQGEIAHSALTGRDINVETIMRVAFGDSQRQEASC</sequence>
<keyword evidence="1" id="KW-0547">Nucleotide-binding</keyword>
<organism evidence="1 2">
    <name type="scientific">Escherichia coli</name>
    <dbReference type="NCBI Taxonomy" id="562"/>
    <lineage>
        <taxon>Bacteria</taxon>
        <taxon>Pseudomonadati</taxon>
        <taxon>Pseudomonadota</taxon>
        <taxon>Gammaproteobacteria</taxon>
        <taxon>Enterobacterales</taxon>
        <taxon>Enterobacteriaceae</taxon>
        <taxon>Escherichia</taxon>
    </lineage>
</organism>
<gene>
    <name evidence="1" type="primary">lsrA_2</name>
    <name evidence="1" type="ORF">NCTC11112_05663</name>
</gene>
<keyword evidence="1" id="KW-0378">Hydrolase</keyword>
<dbReference type="Proteomes" id="UP000254817">
    <property type="component" value="Unassembled WGS sequence"/>
</dbReference>
<dbReference type="EC" id="3.6.3.-" evidence="1"/>
<dbReference type="EMBL" id="UGAW01000002">
    <property type="protein sequence ID" value="STI46493.1"/>
    <property type="molecule type" value="Genomic_DNA"/>
</dbReference>
<dbReference type="AlphaFoldDB" id="A0A376S8Z4"/>
<proteinExistence type="predicted"/>
<accession>A0A376S8Z4</accession>